<sequence length="42" mass="4960">MRTALQDKGMTICNLDRKSRKKTAKYDRPQARGKGRDYKEIM</sequence>
<reference evidence="2" key="1">
    <citation type="submission" date="2013-11" db="EMBL/GenBank/DDBJ databases">
        <title>Microbial diversity, functional groups and degradation webs in Northern and Southern Mediterranean and Red Sea marine crude oil polluted sites.</title>
        <authorList>
            <person name="Daffonchio D."/>
            <person name="Mapelli F."/>
            <person name="Ferrer M."/>
            <person name="Richter M."/>
            <person name="Cherif A."/>
            <person name="Malkawi H.I."/>
            <person name="Yakimov M.M."/>
            <person name="Abdel-Fattah Y.R."/>
            <person name="Blaghen M."/>
            <person name="Golyshin P.N."/>
            <person name="Kalogerakis N."/>
            <person name="Boon N."/>
            <person name="Magagnini M."/>
            <person name="Fava F."/>
        </authorList>
    </citation>
    <scope>NUCLEOTIDE SEQUENCE</scope>
</reference>
<protein>
    <submittedName>
        <fullName evidence="2">Uncharacterized protein</fullName>
    </submittedName>
</protein>
<feature type="region of interest" description="Disordered" evidence="1">
    <location>
        <begin position="15"/>
        <end position="42"/>
    </location>
</feature>
<feature type="non-terminal residue" evidence="2">
    <location>
        <position position="42"/>
    </location>
</feature>
<feature type="compositionally biased region" description="Basic and acidic residues" evidence="1">
    <location>
        <begin position="24"/>
        <end position="42"/>
    </location>
</feature>
<gene>
    <name evidence="2" type="ORF">MGSAQ_002572</name>
</gene>
<organism evidence="2">
    <name type="scientific">marine sediment metagenome</name>
    <dbReference type="NCBI Taxonomy" id="412755"/>
    <lineage>
        <taxon>unclassified sequences</taxon>
        <taxon>metagenomes</taxon>
        <taxon>ecological metagenomes</taxon>
    </lineage>
</organism>
<proteinExistence type="predicted"/>
<dbReference type="EMBL" id="AYSL01001476">
    <property type="protein sequence ID" value="KTF05932.1"/>
    <property type="molecule type" value="Genomic_DNA"/>
</dbReference>
<accession>A0A1B6NSN0</accession>
<evidence type="ECO:0000313" key="2">
    <source>
        <dbReference type="EMBL" id="KTF05932.1"/>
    </source>
</evidence>
<comment type="caution">
    <text evidence="2">The sequence shown here is derived from an EMBL/GenBank/DDBJ whole genome shotgun (WGS) entry which is preliminary data.</text>
</comment>
<evidence type="ECO:0000256" key="1">
    <source>
        <dbReference type="SAM" id="MobiDB-lite"/>
    </source>
</evidence>
<name>A0A1B6NSN0_9ZZZZ</name>
<dbReference type="AlphaFoldDB" id="A0A1B6NSN0"/>